<reference evidence="2 3" key="1">
    <citation type="submission" date="2016-11" db="EMBL/GenBank/DDBJ databases">
        <authorList>
            <person name="Jaros S."/>
            <person name="Januszkiewicz K."/>
            <person name="Wedrychowicz H."/>
        </authorList>
    </citation>
    <scope>NUCLEOTIDE SEQUENCE [LARGE SCALE GENOMIC DNA]</scope>
    <source>
        <strain evidence="2 3">DSM 3089</strain>
    </source>
</reference>
<dbReference type="AlphaFoldDB" id="A0A1M5XVP9"/>
<keyword evidence="1" id="KW-0472">Membrane</keyword>
<evidence type="ECO:0000256" key="1">
    <source>
        <dbReference type="SAM" id="Phobius"/>
    </source>
</evidence>
<gene>
    <name evidence="2" type="ORF">SAMN02745196_02457</name>
</gene>
<feature type="transmembrane region" description="Helical" evidence="1">
    <location>
        <begin position="59"/>
        <end position="83"/>
    </location>
</feature>
<feature type="transmembrane region" description="Helical" evidence="1">
    <location>
        <begin position="213"/>
        <end position="229"/>
    </location>
</feature>
<dbReference type="EMBL" id="FQXP01000010">
    <property type="protein sequence ID" value="SHI03779.1"/>
    <property type="molecule type" value="Genomic_DNA"/>
</dbReference>
<organism evidence="2 3">
    <name type="scientific">Clostridium collagenovorans DSM 3089</name>
    <dbReference type="NCBI Taxonomy" id="1121306"/>
    <lineage>
        <taxon>Bacteria</taxon>
        <taxon>Bacillati</taxon>
        <taxon>Bacillota</taxon>
        <taxon>Clostridia</taxon>
        <taxon>Eubacteriales</taxon>
        <taxon>Clostridiaceae</taxon>
        <taxon>Clostridium</taxon>
    </lineage>
</organism>
<evidence type="ECO:0000313" key="3">
    <source>
        <dbReference type="Proteomes" id="UP000184526"/>
    </source>
</evidence>
<feature type="transmembrane region" description="Helical" evidence="1">
    <location>
        <begin position="29"/>
        <end position="53"/>
    </location>
</feature>
<dbReference type="Proteomes" id="UP000184526">
    <property type="component" value="Unassembled WGS sequence"/>
</dbReference>
<proteinExistence type="predicted"/>
<evidence type="ECO:0008006" key="4">
    <source>
        <dbReference type="Google" id="ProtNLM"/>
    </source>
</evidence>
<accession>A0A1M5XVP9</accession>
<keyword evidence="1" id="KW-1133">Transmembrane helix</keyword>
<dbReference type="RefSeq" id="WP_072832313.1">
    <property type="nucleotide sequence ID" value="NZ_FQXP01000010.1"/>
</dbReference>
<evidence type="ECO:0000313" key="2">
    <source>
        <dbReference type="EMBL" id="SHI03779.1"/>
    </source>
</evidence>
<keyword evidence="3" id="KW-1185">Reference proteome</keyword>
<dbReference type="OrthoDB" id="1952299at2"/>
<sequence>MKDVAKFKKVTLSYSVKKKEVAKEALKEFYGSVLQIVFGPALLILGVVLNLFVDSVSRSFGNFIVLLGVIYIVLPIIILLFNLRKVKDSEVKMVLHEDKIVSFDDNNKYELYYGLLQDVKLDDKYITIVPIAVPKGKLKDILIPRYKIITNNEEEFVSVLKEKIDEKLSERAKIVCDYDISSDTRMRTILKYSASKDEIFNVMKSEYYGNKKNVYYAISLIVLSFIVFIQMQLLAVIFFALAAFYIAQPYIVFKRKLRGVENVNLQFDLCKEKRIGVYGENINKEMPLSFIKVISDEADFLKILIDIKDGGIYYIPKANITEGNVEEFTSKVTKIKKEGKRKHRL</sequence>
<protein>
    <recommendedName>
        <fullName evidence="4">YcxB-like protein</fullName>
    </recommendedName>
</protein>
<feature type="transmembrane region" description="Helical" evidence="1">
    <location>
        <begin position="235"/>
        <end position="253"/>
    </location>
</feature>
<keyword evidence="1" id="KW-0812">Transmembrane</keyword>
<name>A0A1M5XVP9_9CLOT</name>